<dbReference type="EMBL" id="AP024488">
    <property type="protein sequence ID" value="BCS98530.1"/>
    <property type="molecule type" value="Genomic_DNA"/>
</dbReference>
<dbReference type="CDD" id="cd00082">
    <property type="entry name" value="HisKA"/>
    <property type="match status" value="1"/>
</dbReference>
<dbReference type="Pfam" id="PF02518">
    <property type="entry name" value="HATPase_c"/>
    <property type="match status" value="1"/>
</dbReference>
<dbReference type="RefSeq" id="WP_236889921.1">
    <property type="nucleotide sequence ID" value="NZ_AP024488.1"/>
</dbReference>
<evidence type="ECO:0000256" key="6">
    <source>
        <dbReference type="ARBA" id="ARBA00022777"/>
    </source>
</evidence>
<reference evidence="11 12" key="1">
    <citation type="submission" date="2021-02" db="EMBL/GenBank/DDBJ databases">
        <title>Complete genome of Desulfoluna sp. strain ASN36.</title>
        <authorList>
            <person name="Takahashi A."/>
            <person name="Kojima H."/>
            <person name="Fukui M."/>
        </authorList>
    </citation>
    <scope>NUCLEOTIDE SEQUENCE [LARGE SCALE GENOMIC DNA]</scope>
    <source>
        <strain evidence="11 12">ASN36</strain>
    </source>
</reference>
<comment type="catalytic activity">
    <reaction evidence="1">
        <text>ATP + protein L-histidine = ADP + protein N-phospho-L-histidine.</text>
        <dbReference type="EC" id="2.7.13.3"/>
    </reaction>
</comment>
<proteinExistence type="predicted"/>
<dbReference type="SUPFAM" id="SSF47384">
    <property type="entry name" value="Homodimeric domain of signal transducing histidine kinase"/>
    <property type="match status" value="1"/>
</dbReference>
<evidence type="ECO:0000256" key="5">
    <source>
        <dbReference type="ARBA" id="ARBA00022741"/>
    </source>
</evidence>
<evidence type="ECO:0000256" key="4">
    <source>
        <dbReference type="ARBA" id="ARBA00022679"/>
    </source>
</evidence>
<dbReference type="InterPro" id="IPR036890">
    <property type="entry name" value="HATPase_C_sf"/>
</dbReference>
<evidence type="ECO:0000259" key="10">
    <source>
        <dbReference type="PROSITE" id="PS50109"/>
    </source>
</evidence>
<feature type="transmembrane region" description="Helical" evidence="9">
    <location>
        <begin position="182"/>
        <end position="204"/>
    </location>
</feature>
<keyword evidence="12" id="KW-1185">Reference proteome</keyword>
<dbReference type="EC" id="2.7.13.3" evidence="2"/>
<feature type="transmembrane region" description="Helical" evidence="9">
    <location>
        <begin position="12"/>
        <end position="32"/>
    </location>
</feature>
<keyword evidence="5" id="KW-0547">Nucleotide-binding</keyword>
<dbReference type="InterPro" id="IPR005467">
    <property type="entry name" value="His_kinase_dom"/>
</dbReference>
<evidence type="ECO:0000256" key="7">
    <source>
        <dbReference type="ARBA" id="ARBA00022840"/>
    </source>
</evidence>
<dbReference type="InterPro" id="IPR003661">
    <property type="entry name" value="HisK_dim/P_dom"/>
</dbReference>
<keyword evidence="9" id="KW-0812">Transmembrane</keyword>
<name>A0ABN6F9Q2_9BACT</name>
<evidence type="ECO:0000313" key="12">
    <source>
        <dbReference type="Proteomes" id="UP001320148"/>
    </source>
</evidence>
<dbReference type="Gene3D" id="1.10.287.130">
    <property type="match status" value="1"/>
</dbReference>
<keyword evidence="8" id="KW-0902">Two-component regulatory system</keyword>
<keyword evidence="7" id="KW-0067">ATP-binding</keyword>
<keyword evidence="9" id="KW-0472">Membrane</keyword>
<evidence type="ECO:0000256" key="1">
    <source>
        <dbReference type="ARBA" id="ARBA00000085"/>
    </source>
</evidence>
<evidence type="ECO:0000256" key="2">
    <source>
        <dbReference type="ARBA" id="ARBA00012438"/>
    </source>
</evidence>
<keyword evidence="9" id="KW-1133">Transmembrane helix</keyword>
<dbReference type="PANTHER" id="PTHR43065:SF10">
    <property type="entry name" value="PEROXIDE STRESS-ACTIVATED HISTIDINE KINASE MAK3"/>
    <property type="match status" value="1"/>
</dbReference>
<protein>
    <recommendedName>
        <fullName evidence="2">histidine kinase</fullName>
        <ecNumber evidence="2">2.7.13.3</ecNumber>
    </recommendedName>
</protein>
<keyword evidence="3" id="KW-0597">Phosphoprotein</keyword>
<evidence type="ECO:0000256" key="9">
    <source>
        <dbReference type="SAM" id="Phobius"/>
    </source>
</evidence>
<dbReference type="SMART" id="SM00388">
    <property type="entry name" value="HisKA"/>
    <property type="match status" value="1"/>
</dbReference>
<gene>
    <name evidence="11" type="ORF">DSLASN_41620</name>
</gene>
<organism evidence="11 12">
    <name type="scientific">Desulfoluna limicola</name>
    <dbReference type="NCBI Taxonomy" id="2810562"/>
    <lineage>
        <taxon>Bacteria</taxon>
        <taxon>Pseudomonadati</taxon>
        <taxon>Thermodesulfobacteriota</taxon>
        <taxon>Desulfobacteria</taxon>
        <taxon>Desulfobacterales</taxon>
        <taxon>Desulfolunaceae</taxon>
        <taxon>Desulfoluna</taxon>
    </lineage>
</organism>
<dbReference type="Pfam" id="PF00512">
    <property type="entry name" value="HisKA"/>
    <property type="match status" value="1"/>
</dbReference>
<dbReference type="SMART" id="SM00387">
    <property type="entry name" value="HATPase_c"/>
    <property type="match status" value="1"/>
</dbReference>
<dbReference type="Gene3D" id="3.30.565.10">
    <property type="entry name" value="Histidine kinase-like ATPase, C-terminal domain"/>
    <property type="match status" value="1"/>
</dbReference>
<dbReference type="SUPFAM" id="SSF55874">
    <property type="entry name" value="ATPase domain of HSP90 chaperone/DNA topoisomerase II/histidine kinase"/>
    <property type="match status" value="1"/>
</dbReference>
<evidence type="ECO:0000256" key="3">
    <source>
        <dbReference type="ARBA" id="ARBA00022553"/>
    </source>
</evidence>
<keyword evidence="4" id="KW-0808">Transferase</keyword>
<dbReference type="InterPro" id="IPR036097">
    <property type="entry name" value="HisK_dim/P_sf"/>
</dbReference>
<dbReference type="PRINTS" id="PR00344">
    <property type="entry name" value="BCTRLSENSOR"/>
</dbReference>
<dbReference type="InterPro" id="IPR004358">
    <property type="entry name" value="Sig_transdc_His_kin-like_C"/>
</dbReference>
<accession>A0ABN6F9Q2</accession>
<sequence length="493" mass="55168">MTGLLSLRTKTSFLVALMVSVTLGCGGVMMWYTHRVDRLIESLVNETVNAYQAAEALETALVNQKGFMSYYIMDHNPEWLQRLGEYRHLFRVKLERAMALTGSPEEREALQQIGDEYEDYVKAKDQALELYIQGDDRAGSDAHVTVREHFFHILTLCEAYKKIHEELIFSTRVTVHARARRLRWITALALLCVCTLGGILTLLLGRQVLTPLRRLAREETGELAAREPNEVKAVTHRIEHLIRTAGEARTELQRSRESLLMAEKMALVGKLAAGMAHSIRNPLTSVKMRLFSLNRSLVLSPEQEDDFEVITREIGQVDTIVQNFLEFSRPPRLAMQQESPSTVVDRVLQLLSHRLRSYEVEVTLERAVPLEELTCDPEQLKEAFVNFMENACKAMDGGGAITITERVVDDTDGAGLVEIGFSDTGCGIAEEALDQVFQPFFTTREDGTGLGLPISQRIIENHGGWIDVESTPGEGTCFTVYLPMGGDDGGPQA</sequence>
<evidence type="ECO:0000256" key="8">
    <source>
        <dbReference type="ARBA" id="ARBA00023012"/>
    </source>
</evidence>
<dbReference type="PROSITE" id="PS50109">
    <property type="entry name" value="HIS_KIN"/>
    <property type="match status" value="1"/>
</dbReference>
<dbReference type="InterPro" id="IPR003594">
    <property type="entry name" value="HATPase_dom"/>
</dbReference>
<dbReference type="Proteomes" id="UP001320148">
    <property type="component" value="Chromosome"/>
</dbReference>
<evidence type="ECO:0000313" key="11">
    <source>
        <dbReference type="EMBL" id="BCS98530.1"/>
    </source>
</evidence>
<keyword evidence="6" id="KW-0418">Kinase</keyword>
<feature type="domain" description="Histidine kinase" evidence="10">
    <location>
        <begin position="274"/>
        <end position="486"/>
    </location>
</feature>
<dbReference type="PANTHER" id="PTHR43065">
    <property type="entry name" value="SENSOR HISTIDINE KINASE"/>
    <property type="match status" value="1"/>
</dbReference>